<name>A0ABV7GDZ1_9GAMM</name>
<dbReference type="Proteomes" id="UP001595621">
    <property type="component" value="Unassembled WGS sequence"/>
</dbReference>
<dbReference type="RefSeq" id="WP_248935723.1">
    <property type="nucleotide sequence ID" value="NZ_JAKILF010000003.1"/>
</dbReference>
<accession>A0ABV7GDZ1</accession>
<dbReference type="EMBL" id="JBHRTD010000012">
    <property type="protein sequence ID" value="MFC3138501.1"/>
    <property type="molecule type" value="Genomic_DNA"/>
</dbReference>
<evidence type="ECO:0000256" key="1">
    <source>
        <dbReference type="SAM" id="SignalP"/>
    </source>
</evidence>
<gene>
    <name evidence="3" type="ORF">ACFOE0_09925</name>
</gene>
<organism evidence="3 4">
    <name type="scientific">Shewanella submarina</name>
    <dbReference type="NCBI Taxonomy" id="2016376"/>
    <lineage>
        <taxon>Bacteria</taxon>
        <taxon>Pseudomonadati</taxon>
        <taxon>Pseudomonadota</taxon>
        <taxon>Gammaproteobacteria</taxon>
        <taxon>Alteromonadales</taxon>
        <taxon>Shewanellaceae</taxon>
        <taxon>Shewanella</taxon>
    </lineage>
</organism>
<evidence type="ECO:0000313" key="3">
    <source>
        <dbReference type="EMBL" id="MFC3138501.1"/>
    </source>
</evidence>
<evidence type="ECO:0000313" key="4">
    <source>
        <dbReference type="Proteomes" id="UP001595621"/>
    </source>
</evidence>
<keyword evidence="1" id="KW-0732">Signal</keyword>
<feature type="signal peptide" evidence="1">
    <location>
        <begin position="1"/>
        <end position="19"/>
    </location>
</feature>
<protein>
    <submittedName>
        <fullName evidence="3">DUF695 domain-containing protein</fullName>
    </submittedName>
</protein>
<reference evidence="4" key="1">
    <citation type="journal article" date="2019" name="Int. J. Syst. Evol. Microbiol.">
        <title>The Global Catalogue of Microorganisms (GCM) 10K type strain sequencing project: providing services to taxonomists for standard genome sequencing and annotation.</title>
        <authorList>
            <consortium name="The Broad Institute Genomics Platform"/>
            <consortium name="The Broad Institute Genome Sequencing Center for Infectious Disease"/>
            <person name="Wu L."/>
            <person name="Ma J."/>
        </authorList>
    </citation>
    <scope>NUCLEOTIDE SEQUENCE [LARGE SCALE GENOMIC DNA]</scope>
    <source>
        <strain evidence="4">KCTC 52277</strain>
    </source>
</reference>
<sequence>MRKIATLALLLLITMNGNARETKDMYAFDRKALEIEDNWSAKEIGYKDSELITLFRKNIGASEISGHPKLNNLIYLTVSYIPDNEQGFPSKEDYKKISNFEDIAVLNIELESDSIHVASVLKNGIYDFLFYVSNPDRFVESVNNNNSKIKSFRIDLELANDPKWETYHDFP</sequence>
<comment type="caution">
    <text evidence="3">The sequence shown here is derived from an EMBL/GenBank/DDBJ whole genome shotgun (WGS) entry which is preliminary data.</text>
</comment>
<dbReference type="InterPro" id="IPR016097">
    <property type="entry name" value="DUF695"/>
</dbReference>
<feature type="chain" id="PRO_5047499478" evidence="1">
    <location>
        <begin position="20"/>
        <end position="171"/>
    </location>
</feature>
<feature type="domain" description="DUF695" evidence="2">
    <location>
        <begin position="52"/>
        <end position="170"/>
    </location>
</feature>
<keyword evidence="4" id="KW-1185">Reference proteome</keyword>
<proteinExistence type="predicted"/>
<dbReference type="Pfam" id="PF05117">
    <property type="entry name" value="DUF695"/>
    <property type="match status" value="1"/>
</dbReference>
<evidence type="ECO:0000259" key="2">
    <source>
        <dbReference type="Pfam" id="PF05117"/>
    </source>
</evidence>